<organism evidence="1 2">
    <name type="scientific">Burkholderia ubonensis</name>
    <dbReference type="NCBI Taxonomy" id="101571"/>
    <lineage>
        <taxon>Bacteria</taxon>
        <taxon>Pseudomonadati</taxon>
        <taxon>Pseudomonadota</taxon>
        <taxon>Betaproteobacteria</taxon>
        <taxon>Burkholderiales</taxon>
        <taxon>Burkholderiaceae</taxon>
        <taxon>Burkholderia</taxon>
        <taxon>Burkholderia cepacia complex</taxon>
    </lineage>
</organism>
<name>A0A103R853_9BURK</name>
<protein>
    <submittedName>
        <fullName evidence="1">Uncharacterized protein</fullName>
    </submittedName>
</protein>
<gene>
    <name evidence="1" type="ORF">WJ33_29280</name>
</gene>
<evidence type="ECO:0000313" key="2">
    <source>
        <dbReference type="Proteomes" id="UP000064029"/>
    </source>
</evidence>
<comment type="caution">
    <text evidence="1">The sequence shown here is derived from an EMBL/GenBank/DDBJ whole genome shotgun (WGS) entry which is preliminary data.</text>
</comment>
<proteinExistence type="predicted"/>
<dbReference type="EMBL" id="LOXM01000166">
    <property type="protein sequence ID" value="KVG62979.1"/>
    <property type="molecule type" value="Genomic_DNA"/>
</dbReference>
<evidence type="ECO:0000313" key="1">
    <source>
        <dbReference type="EMBL" id="KVG62979.1"/>
    </source>
</evidence>
<dbReference type="Proteomes" id="UP000064029">
    <property type="component" value="Unassembled WGS sequence"/>
</dbReference>
<dbReference type="AlphaFoldDB" id="A0A103R853"/>
<accession>A0A103R853</accession>
<sequence length="113" mass="12290">MVGRLGVCVRQRLACFGVEPVLAVDAARDSVAIAFDLQHERRDFGADKQINLLAAAIEVAENDGRMFIDFENLDDSLKNASLGSILRAFGISTEDFNRHGLFVGPVVFTSAGY</sequence>
<reference evidence="1 2" key="1">
    <citation type="submission" date="2015-11" db="EMBL/GenBank/DDBJ databases">
        <title>Expanding the genomic diversity of Burkholderia species for the development of highly accurate diagnostics.</title>
        <authorList>
            <person name="Sahl J."/>
            <person name="Keim P."/>
            <person name="Wagner D."/>
        </authorList>
    </citation>
    <scope>NUCLEOTIDE SEQUENCE [LARGE SCALE GENOMIC DNA]</scope>
    <source>
        <strain evidence="1 2">MSMB2036</strain>
    </source>
</reference>